<dbReference type="OrthoDB" id="2367075at2759"/>
<dbReference type="EMBL" id="KV417639">
    <property type="protein sequence ID" value="KZP12987.1"/>
    <property type="molecule type" value="Genomic_DNA"/>
</dbReference>
<feature type="region of interest" description="Disordered" evidence="1">
    <location>
        <begin position="472"/>
        <end position="513"/>
    </location>
</feature>
<feature type="region of interest" description="Disordered" evidence="1">
    <location>
        <begin position="570"/>
        <end position="592"/>
    </location>
</feature>
<evidence type="ECO:0000313" key="2">
    <source>
        <dbReference type="EMBL" id="KZP12987.1"/>
    </source>
</evidence>
<sequence>MAASPERRSPSLDSMSSVSSTFSFNDITGATSNSPNITAQSAPQGIIDWMQGDQTNLLNEPNTTKGAASLDDEHSKSFEAPQAPVYAYTMHQRFCFPAENIYFLVEGVLYSVHRYFFERDSSAFVGQGLSKQEPMVLANVSMHDLDLFLSILYPTSFGAYPASTVEEWSGILYLADKWSFQSIRALAIAQIAPIASPIDKIVFGRLYDINEWLASAYQAVCTRLDALTLEEGRRLGVDDAIRINSIRQDFCFVRVSESSPKLLEDDVESRFGLAMQTEHFASRESMKDVAGRLKVDSTAEATSKKEEAARAATMERKKKAQEAARQREEEVKSKEAANAAEIERKKVEQLADKKAKDLETKNMQEQCEAEAKSEEEAKVAEIERQERLQEAADKMTKESSKKKSKKDMGKAKPAAVISTISKTPIATAANEDEDWSQLTPMGRYWRKEQKFAKERDTEERAVLVKQARQQLTDEARAAEGGATQQVPGGTSDVSDGASSASITKPDGMSGVLSTSMGTAAIKKDDWSHLTPSERYEKKVAKAWDEIQDDKDAERAAKSVEVLKEVKQQMADEAKAAEEAAAQQGAGSCSALDCHGGPDPHLCGWHSGA</sequence>
<organism evidence="2">
    <name type="scientific">Athelia psychrophila</name>
    <dbReference type="NCBI Taxonomy" id="1759441"/>
    <lineage>
        <taxon>Eukaryota</taxon>
        <taxon>Fungi</taxon>
        <taxon>Dikarya</taxon>
        <taxon>Basidiomycota</taxon>
        <taxon>Agaricomycotina</taxon>
        <taxon>Agaricomycetes</taxon>
        <taxon>Agaricomycetidae</taxon>
        <taxon>Atheliales</taxon>
        <taxon>Atheliaceae</taxon>
        <taxon>Athelia</taxon>
    </lineage>
</organism>
<reference evidence="2" key="1">
    <citation type="journal article" date="2016" name="Mol. Biol. Evol.">
        <title>Comparative Genomics of Early-Diverging Mushroom-Forming Fungi Provides Insights into the Origins of Lignocellulose Decay Capabilities.</title>
        <authorList>
            <person name="Nagy L.G."/>
            <person name="Riley R."/>
            <person name="Tritt A."/>
            <person name="Adam C."/>
            <person name="Daum C."/>
            <person name="Floudas D."/>
            <person name="Sun H."/>
            <person name="Yadav J.S."/>
            <person name="Pangilinan J."/>
            <person name="Larsson K.H."/>
            <person name="Matsuura K."/>
            <person name="Barry K."/>
            <person name="Labutti K."/>
            <person name="Kuo R."/>
            <person name="Ohm R.A."/>
            <person name="Bhattacharya S.S."/>
            <person name="Shirouzu T."/>
            <person name="Yoshinaga Y."/>
            <person name="Martin F.M."/>
            <person name="Grigoriev I.V."/>
            <person name="Hibbett D.S."/>
        </authorList>
    </citation>
    <scope>NUCLEOTIDE SEQUENCE [LARGE SCALE GENOMIC DNA]</scope>
    <source>
        <strain evidence="2">CBS 109695</strain>
    </source>
</reference>
<feature type="region of interest" description="Disordered" evidence="1">
    <location>
        <begin position="357"/>
        <end position="416"/>
    </location>
</feature>
<evidence type="ECO:0000256" key="1">
    <source>
        <dbReference type="SAM" id="MobiDB-lite"/>
    </source>
</evidence>
<dbReference type="AlphaFoldDB" id="A0A166BUH8"/>
<gene>
    <name evidence="2" type="ORF">FIBSPDRAFT_1049701</name>
</gene>
<name>A0A166BUH8_9AGAM</name>
<protein>
    <recommendedName>
        <fullName evidence="3">BTB domain-containing protein</fullName>
    </recommendedName>
</protein>
<accession>A0A166BUH8</accession>
<evidence type="ECO:0008006" key="3">
    <source>
        <dbReference type="Google" id="ProtNLM"/>
    </source>
</evidence>
<feature type="region of interest" description="Disordered" evidence="1">
    <location>
        <begin position="313"/>
        <end position="337"/>
    </location>
</feature>
<dbReference type="STRING" id="436010.A0A166BUH8"/>
<proteinExistence type="predicted"/>
<feature type="compositionally biased region" description="Basic and acidic residues" evidence="1">
    <location>
        <begin position="369"/>
        <end position="410"/>
    </location>
</feature>
<feature type="compositionally biased region" description="Polar residues" evidence="1">
    <location>
        <begin position="482"/>
        <end position="502"/>
    </location>
</feature>